<dbReference type="AlphaFoldDB" id="A0A8J5GFB2"/>
<sequence length="159" mass="18161">MAAAGVSSTGREKLSDRCSLICPDLYDRGRISSSPEEFEIFFIIINFYDRCTRCLAYMNPYARHMVYCSILGGFFSYIISIFLHFLLIARVPTYYLFILLILMTTPFGWNINFPLMSFLYSHLLEIGLALTAILFSLHEQSTAMIVTNASFNLIITVYG</sequence>
<feature type="transmembrane region" description="Helical" evidence="1">
    <location>
        <begin position="64"/>
        <end position="87"/>
    </location>
</feature>
<accession>A0A8J5GFB2</accession>
<organism evidence="2 3">
    <name type="scientific">Zingiber officinale</name>
    <name type="common">Ginger</name>
    <name type="synonym">Amomum zingiber</name>
    <dbReference type="NCBI Taxonomy" id="94328"/>
    <lineage>
        <taxon>Eukaryota</taxon>
        <taxon>Viridiplantae</taxon>
        <taxon>Streptophyta</taxon>
        <taxon>Embryophyta</taxon>
        <taxon>Tracheophyta</taxon>
        <taxon>Spermatophyta</taxon>
        <taxon>Magnoliopsida</taxon>
        <taxon>Liliopsida</taxon>
        <taxon>Zingiberales</taxon>
        <taxon>Zingiberaceae</taxon>
        <taxon>Zingiber</taxon>
    </lineage>
</organism>
<protein>
    <submittedName>
        <fullName evidence="2">Uncharacterized protein</fullName>
    </submittedName>
</protein>
<reference evidence="2 3" key="1">
    <citation type="submission" date="2020-08" db="EMBL/GenBank/DDBJ databases">
        <title>Plant Genome Project.</title>
        <authorList>
            <person name="Zhang R.-G."/>
        </authorList>
    </citation>
    <scope>NUCLEOTIDE SEQUENCE [LARGE SCALE GENOMIC DNA]</scope>
    <source>
        <tissue evidence="2">Rhizome</tissue>
    </source>
</reference>
<comment type="caution">
    <text evidence="2">The sequence shown here is derived from an EMBL/GenBank/DDBJ whole genome shotgun (WGS) entry which is preliminary data.</text>
</comment>
<evidence type="ECO:0000313" key="2">
    <source>
        <dbReference type="EMBL" id="KAG6499187.1"/>
    </source>
</evidence>
<keyword evidence="1" id="KW-0812">Transmembrane</keyword>
<name>A0A8J5GFB2_ZINOF</name>
<keyword evidence="1" id="KW-1133">Transmembrane helix</keyword>
<proteinExistence type="predicted"/>
<feature type="transmembrane region" description="Helical" evidence="1">
    <location>
        <begin position="94"/>
        <end position="111"/>
    </location>
</feature>
<gene>
    <name evidence="2" type="ORF">ZIOFF_038943</name>
</gene>
<keyword evidence="1" id="KW-0472">Membrane</keyword>
<evidence type="ECO:0000313" key="3">
    <source>
        <dbReference type="Proteomes" id="UP000734854"/>
    </source>
</evidence>
<keyword evidence="3" id="KW-1185">Reference proteome</keyword>
<dbReference type="EMBL" id="JACMSC010000011">
    <property type="protein sequence ID" value="KAG6499187.1"/>
    <property type="molecule type" value="Genomic_DNA"/>
</dbReference>
<evidence type="ECO:0000256" key="1">
    <source>
        <dbReference type="SAM" id="Phobius"/>
    </source>
</evidence>
<dbReference type="Proteomes" id="UP000734854">
    <property type="component" value="Unassembled WGS sequence"/>
</dbReference>
<feature type="transmembrane region" description="Helical" evidence="1">
    <location>
        <begin position="117"/>
        <end position="137"/>
    </location>
</feature>